<keyword evidence="2" id="KW-0548">Nucleotidyltransferase</keyword>
<feature type="compositionally biased region" description="Low complexity" evidence="1">
    <location>
        <begin position="105"/>
        <end position="120"/>
    </location>
</feature>
<feature type="compositionally biased region" description="Basic residues" evidence="1">
    <location>
        <begin position="344"/>
        <end position="353"/>
    </location>
</feature>
<accession>A0A6J4SRZ3</accession>
<feature type="compositionally biased region" description="Basic and acidic residues" evidence="1">
    <location>
        <begin position="355"/>
        <end position="368"/>
    </location>
</feature>
<reference evidence="2" key="1">
    <citation type="submission" date="2020-02" db="EMBL/GenBank/DDBJ databases">
        <authorList>
            <person name="Meier V. D."/>
        </authorList>
    </citation>
    <scope>NUCLEOTIDE SEQUENCE</scope>
    <source>
        <strain evidence="2">AVDCRST_MAG30</strain>
    </source>
</reference>
<feature type="compositionally biased region" description="Low complexity" evidence="1">
    <location>
        <begin position="369"/>
        <end position="381"/>
    </location>
</feature>
<name>A0A6J4SRZ3_9ACTN</name>
<dbReference type="GO" id="GO:0016779">
    <property type="term" value="F:nucleotidyltransferase activity"/>
    <property type="evidence" value="ECO:0007669"/>
    <property type="project" value="UniProtKB-KW"/>
</dbReference>
<feature type="compositionally biased region" description="Basic residues" evidence="1">
    <location>
        <begin position="196"/>
        <end position="223"/>
    </location>
</feature>
<feature type="compositionally biased region" description="Basic and acidic residues" evidence="1">
    <location>
        <begin position="549"/>
        <end position="565"/>
    </location>
</feature>
<feature type="compositionally biased region" description="Basic and acidic residues" evidence="1">
    <location>
        <begin position="387"/>
        <end position="418"/>
    </location>
</feature>
<feature type="compositionally biased region" description="Basic residues" evidence="1">
    <location>
        <begin position="432"/>
        <end position="445"/>
    </location>
</feature>
<protein>
    <submittedName>
        <fullName evidence="2">DNA primase</fullName>
        <ecNumber evidence="2">2.7.7.-</ecNumber>
    </submittedName>
</protein>
<organism evidence="2">
    <name type="scientific">uncultured Solirubrobacteraceae bacterium</name>
    <dbReference type="NCBI Taxonomy" id="1162706"/>
    <lineage>
        <taxon>Bacteria</taxon>
        <taxon>Bacillati</taxon>
        <taxon>Actinomycetota</taxon>
        <taxon>Thermoleophilia</taxon>
        <taxon>Solirubrobacterales</taxon>
        <taxon>Solirubrobacteraceae</taxon>
        <taxon>environmental samples</taxon>
    </lineage>
</organism>
<dbReference type="AlphaFoldDB" id="A0A6J4SRZ3"/>
<proteinExistence type="predicted"/>
<gene>
    <name evidence="2" type="ORF">AVDCRST_MAG30-2072</name>
</gene>
<feature type="compositionally biased region" description="Basic residues" evidence="1">
    <location>
        <begin position="454"/>
        <end position="471"/>
    </location>
</feature>
<feature type="compositionally biased region" description="Basic and acidic residues" evidence="1">
    <location>
        <begin position="572"/>
        <end position="583"/>
    </location>
</feature>
<feature type="compositionally biased region" description="Basic residues" evidence="1">
    <location>
        <begin position="491"/>
        <end position="505"/>
    </location>
</feature>
<feature type="compositionally biased region" description="Basic and acidic residues" evidence="1">
    <location>
        <begin position="280"/>
        <end position="296"/>
    </location>
</feature>
<sequence>GALRRRLARAGPGRRRLRRARRLAHGAQARRHAPLRRAVPVPRRALAVVRYRPGREALPLLRLRGGRRRLQVRDGDGGDGLHHRARVARGAVGDRARAHGGGPARGRAPRAAGPAAGAARADGDLLRAGAVGGSGGRPGARVPARSRTARGVAARVPGRLRAERLGQDPGRLPAGGLLRGGAAGGRSRAEGARGPGRLRRVPRAHHLPAVRPARPRTRLRRPRDARQPGPEVRQLARERGLLEGQAGLCVRPGPRVRVADRRGHPRRGLHGRHRAAPGGDRQRGRVDGDGADRGAGERAQGPRADGRALPGRRRRRPAGDGPGGGAHHRGGVRPTRGAPAAGRRPGRHRRARGRGGGDARADRRRDALRALPGRARAVAGGRADGGGARRDALRGGRDRRPDARERPARGARAADGRPPRAQRVPHRDGARVGRRGGRVQRRAAAGRRLDDRPHGRHRALLPRLLHRHAGRGRPPPLRARPRAALHLGARPPRRGARPRPRRRPRERPAGGRRGARGADGRARPARRRDRALLRQPRPRGAPAPARPARARDPGSARQRRGDAHRAGLGAPAREERDPAPGAL</sequence>
<feature type="compositionally biased region" description="Low complexity" evidence="1">
    <location>
        <begin position="332"/>
        <end position="343"/>
    </location>
</feature>
<dbReference type="EMBL" id="CADCVS010000272">
    <property type="protein sequence ID" value="CAA9503658.1"/>
    <property type="molecule type" value="Genomic_DNA"/>
</dbReference>
<keyword evidence="2" id="KW-0808">Transferase</keyword>
<feature type="compositionally biased region" description="Basic residues" evidence="1">
    <location>
        <begin position="263"/>
        <end position="275"/>
    </location>
</feature>
<feature type="non-terminal residue" evidence="2">
    <location>
        <position position="583"/>
    </location>
</feature>
<feature type="region of interest" description="Disordered" evidence="1">
    <location>
        <begin position="164"/>
        <end position="239"/>
    </location>
</feature>
<feature type="region of interest" description="Disordered" evidence="1">
    <location>
        <begin position="253"/>
        <end position="583"/>
    </location>
</feature>
<feature type="region of interest" description="Disordered" evidence="1">
    <location>
        <begin position="90"/>
        <end position="152"/>
    </location>
</feature>
<feature type="non-terminal residue" evidence="2">
    <location>
        <position position="1"/>
    </location>
</feature>
<evidence type="ECO:0000313" key="2">
    <source>
        <dbReference type="EMBL" id="CAA9503658.1"/>
    </source>
</evidence>
<evidence type="ECO:0000256" key="1">
    <source>
        <dbReference type="SAM" id="MobiDB-lite"/>
    </source>
</evidence>
<feature type="compositionally biased region" description="Low complexity" evidence="1">
    <location>
        <begin position="297"/>
        <end position="309"/>
    </location>
</feature>
<dbReference type="EC" id="2.7.7.-" evidence="2"/>